<evidence type="ECO:0008006" key="4">
    <source>
        <dbReference type="Google" id="ProtNLM"/>
    </source>
</evidence>
<accession>A0ABU5RR06</accession>
<keyword evidence="1" id="KW-0175">Coiled coil</keyword>
<keyword evidence="3" id="KW-1185">Reference proteome</keyword>
<gene>
    <name evidence="2" type="ORF">VB738_02940</name>
</gene>
<organism evidence="2 3">
    <name type="scientific">Cyanobium gracile UHCC 0139</name>
    <dbReference type="NCBI Taxonomy" id="3110308"/>
    <lineage>
        <taxon>Bacteria</taxon>
        <taxon>Bacillati</taxon>
        <taxon>Cyanobacteriota</taxon>
        <taxon>Cyanophyceae</taxon>
        <taxon>Synechococcales</taxon>
        <taxon>Prochlorococcaceae</taxon>
        <taxon>Cyanobium</taxon>
    </lineage>
</organism>
<sequence>MAPASVSFRISRNAEDLAETIHALSQRLVSLEQRLAAVELQASNQARPDPQELASLDNVERLLQDCRHLLEIDVASEASPAFESQEDVAYPNAA</sequence>
<feature type="coiled-coil region" evidence="1">
    <location>
        <begin position="14"/>
        <end position="41"/>
    </location>
</feature>
<name>A0ABU5RR06_9CYAN</name>
<evidence type="ECO:0000313" key="2">
    <source>
        <dbReference type="EMBL" id="MEA5390211.1"/>
    </source>
</evidence>
<comment type="caution">
    <text evidence="2">The sequence shown here is derived from an EMBL/GenBank/DDBJ whole genome shotgun (WGS) entry which is preliminary data.</text>
</comment>
<evidence type="ECO:0000256" key="1">
    <source>
        <dbReference type="SAM" id="Coils"/>
    </source>
</evidence>
<dbReference type="RefSeq" id="WP_323304308.1">
    <property type="nucleotide sequence ID" value="NZ_JAYGHX010000001.1"/>
</dbReference>
<reference evidence="2 3" key="1">
    <citation type="submission" date="2023-12" db="EMBL/GenBank/DDBJ databases">
        <title>Baltic Sea Cyanobacteria.</title>
        <authorList>
            <person name="Delbaje E."/>
            <person name="Fewer D.P."/>
            <person name="Shishido T.K."/>
        </authorList>
    </citation>
    <scope>NUCLEOTIDE SEQUENCE [LARGE SCALE GENOMIC DNA]</scope>
    <source>
        <strain evidence="2 3">UHCC 0139</strain>
    </source>
</reference>
<evidence type="ECO:0000313" key="3">
    <source>
        <dbReference type="Proteomes" id="UP001304461"/>
    </source>
</evidence>
<protein>
    <recommendedName>
        <fullName evidence="4">Chemotaxis protein</fullName>
    </recommendedName>
</protein>
<dbReference type="Proteomes" id="UP001304461">
    <property type="component" value="Unassembled WGS sequence"/>
</dbReference>
<proteinExistence type="predicted"/>
<dbReference type="EMBL" id="JAYGHX010000001">
    <property type="protein sequence ID" value="MEA5390211.1"/>
    <property type="molecule type" value="Genomic_DNA"/>
</dbReference>